<dbReference type="OrthoDB" id="2943819at2"/>
<dbReference type="RefSeq" id="WP_126382942.1">
    <property type="nucleotide sequence ID" value="NZ_LR134350.1"/>
</dbReference>
<reference evidence="3 4" key="1">
    <citation type="submission" date="2018-12" db="EMBL/GenBank/DDBJ databases">
        <authorList>
            <consortium name="Pathogen Informatics"/>
        </authorList>
    </citation>
    <scope>NUCLEOTIDE SEQUENCE [LARGE SCALE GENOMIC DNA]</scope>
    <source>
        <strain evidence="3 4">NCTC11636</strain>
    </source>
</reference>
<protein>
    <submittedName>
        <fullName evidence="3">Uncharacterized protein</fullName>
    </submittedName>
</protein>
<dbReference type="AlphaFoldDB" id="A0A448HIF6"/>
<evidence type="ECO:0000313" key="4">
    <source>
        <dbReference type="Proteomes" id="UP000266895"/>
    </source>
</evidence>
<accession>A0A448HIF6</accession>
<feature type="transmembrane region" description="Helical" evidence="2">
    <location>
        <begin position="27"/>
        <end position="53"/>
    </location>
</feature>
<organism evidence="3 4">
    <name type="scientific">Actinomyces howellii</name>
    <dbReference type="NCBI Taxonomy" id="52771"/>
    <lineage>
        <taxon>Bacteria</taxon>
        <taxon>Bacillati</taxon>
        <taxon>Actinomycetota</taxon>
        <taxon>Actinomycetes</taxon>
        <taxon>Actinomycetales</taxon>
        <taxon>Actinomycetaceae</taxon>
        <taxon>Actinomyces</taxon>
    </lineage>
</organism>
<evidence type="ECO:0000256" key="1">
    <source>
        <dbReference type="SAM" id="MobiDB-lite"/>
    </source>
</evidence>
<gene>
    <name evidence="3" type="ORF">NCTC11636_01954</name>
</gene>
<dbReference type="Proteomes" id="UP000266895">
    <property type="component" value="Chromosome"/>
</dbReference>
<dbReference type="KEGG" id="ahw:NCTC11636_01954"/>
<evidence type="ECO:0000313" key="3">
    <source>
        <dbReference type="EMBL" id="VEG29250.1"/>
    </source>
</evidence>
<proteinExistence type="predicted"/>
<sequence length="95" mass="9828">MSYHPVQPAPYAGPTQASNPADSVGSWVLAIFLASIPLVGLIYLLVLAFGGGASPSRQNWARAQFVWMLIGLVLTVAFLALGGLAALEAVQSSSS</sequence>
<keyword evidence="2" id="KW-1133">Transmembrane helix</keyword>
<feature type="region of interest" description="Disordered" evidence="1">
    <location>
        <begin position="1"/>
        <end position="20"/>
    </location>
</feature>
<name>A0A448HIF6_9ACTO</name>
<feature type="transmembrane region" description="Helical" evidence="2">
    <location>
        <begin position="65"/>
        <end position="87"/>
    </location>
</feature>
<dbReference type="EMBL" id="LR134350">
    <property type="protein sequence ID" value="VEG29250.1"/>
    <property type="molecule type" value="Genomic_DNA"/>
</dbReference>
<keyword evidence="4" id="KW-1185">Reference proteome</keyword>
<evidence type="ECO:0000256" key="2">
    <source>
        <dbReference type="SAM" id="Phobius"/>
    </source>
</evidence>
<keyword evidence="2" id="KW-0472">Membrane</keyword>
<keyword evidence="2" id="KW-0812">Transmembrane</keyword>